<feature type="domain" description="Response regulatory" evidence="15">
    <location>
        <begin position="1042"/>
        <end position="1158"/>
    </location>
</feature>
<dbReference type="EC" id="2.7.13.3" evidence="4"/>
<dbReference type="EMBL" id="AMZO01000004">
    <property type="protein sequence ID" value="ELR67052.1"/>
    <property type="molecule type" value="Genomic_DNA"/>
</dbReference>
<feature type="transmembrane region" description="Helical" evidence="13">
    <location>
        <begin position="113"/>
        <end position="132"/>
    </location>
</feature>
<dbReference type="Pfam" id="PF00072">
    <property type="entry name" value="Response_reg"/>
    <property type="match status" value="1"/>
</dbReference>
<dbReference type="CDD" id="cd00130">
    <property type="entry name" value="PAS"/>
    <property type="match status" value="1"/>
</dbReference>
<evidence type="ECO:0000256" key="4">
    <source>
        <dbReference type="ARBA" id="ARBA00012438"/>
    </source>
</evidence>
<feature type="coiled-coil region" evidence="12">
    <location>
        <begin position="741"/>
        <end position="782"/>
    </location>
</feature>
<comment type="caution">
    <text evidence="16">The sequence shown here is derived from an EMBL/GenBank/DDBJ whole genome shotgun (WGS) entry which is preliminary data.</text>
</comment>
<dbReference type="FunFam" id="3.30.450.20:FF:000073">
    <property type="entry name" value="Putative Sensor histidine kinase"/>
    <property type="match status" value="1"/>
</dbReference>
<gene>
    <name evidence="16" type="ORF">C942_03653</name>
</gene>
<dbReference type="CDD" id="cd00082">
    <property type="entry name" value="HisKA"/>
    <property type="match status" value="1"/>
</dbReference>
<dbReference type="InterPro" id="IPR005467">
    <property type="entry name" value="His_kinase_dom"/>
</dbReference>
<evidence type="ECO:0000256" key="2">
    <source>
        <dbReference type="ARBA" id="ARBA00004141"/>
    </source>
</evidence>
<dbReference type="InterPro" id="IPR038377">
    <property type="entry name" value="Na/Glc_symporter_sf"/>
</dbReference>
<feature type="transmembrane region" description="Helical" evidence="13">
    <location>
        <begin position="197"/>
        <end position="215"/>
    </location>
</feature>
<dbReference type="GO" id="GO:0009927">
    <property type="term" value="F:histidine phosphotransfer kinase activity"/>
    <property type="evidence" value="ECO:0007669"/>
    <property type="project" value="TreeGrafter"/>
</dbReference>
<dbReference type="PATRIC" id="fig|1056511.3.peg.885"/>
<keyword evidence="6" id="KW-0808">Transferase</keyword>
<feature type="transmembrane region" description="Helical" evidence="13">
    <location>
        <begin position="366"/>
        <end position="391"/>
    </location>
</feature>
<dbReference type="InterPro" id="IPR003661">
    <property type="entry name" value="HisK_dim/P_dom"/>
</dbReference>
<evidence type="ECO:0000256" key="10">
    <source>
        <dbReference type="ARBA" id="ARBA00023136"/>
    </source>
</evidence>
<keyword evidence="10 13" id="KW-0472">Membrane</keyword>
<feature type="transmembrane region" description="Helical" evidence="13">
    <location>
        <begin position="159"/>
        <end position="176"/>
    </location>
</feature>
<evidence type="ECO:0000313" key="17">
    <source>
        <dbReference type="Proteomes" id="UP000011134"/>
    </source>
</evidence>
<dbReference type="InterPro" id="IPR036097">
    <property type="entry name" value="HisK_dim/P_sf"/>
</dbReference>
<dbReference type="RefSeq" id="WP_007462876.1">
    <property type="nucleotide sequence ID" value="NZ_AMZO01000004.1"/>
</dbReference>
<dbReference type="SUPFAM" id="SSF55785">
    <property type="entry name" value="PYP-like sensor domain (PAS domain)"/>
    <property type="match status" value="1"/>
</dbReference>
<dbReference type="SMART" id="SM00387">
    <property type="entry name" value="HATPase_c"/>
    <property type="match status" value="1"/>
</dbReference>
<dbReference type="GO" id="GO:0022857">
    <property type="term" value="F:transmembrane transporter activity"/>
    <property type="evidence" value="ECO:0007669"/>
    <property type="project" value="InterPro"/>
</dbReference>
<feature type="transmembrane region" description="Helical" evidence="13">
    <location>
        <begin position="275"/>
        <end position="298"/>
    </location>
</feature>
<protein>
    <recommendedName>
        <fullName evidence="4">histidine kinase</fullName>
        <ecNumber evidence="4">2.7.13.3</ecNumber>
    </recommendedName>
</protein>
<dbReference type="PRINTS" id="PR00344">
    <property type="entry name" value="BCTRLSENSOR"/>
</dbReference>
<comment type="subcellular location">
    <subcellularLocation>
        <location evidence="2">Membrane</location>
        <topology evidence="2">Multi-pass membrane protein</topology>
    </subcellularLocation>
</comment>
<feature type="transmembrane region" description="Helical" evidence="13">
    <location>
        <begin position="6"/>
        <end position="25"/>
    </location>
</feature>
<dbReference type="CDD" id="cd00156">
    <property type="entry name" value="REC"/>
    <property type="match status" value="1"/>
</dbReference>
<evidence type="ECO:0000256" key="13">
    <source>
        <dbReference type="SAM" id="Phobius"/>
    </source>
</evidence>
<dbReference type="SUPFAM" id="SSF55874">
    <property type="entry name" value="ATPase domain of HSP90 chaperone/DNA topoisomerase II/histidine kinase"/>
    <property type="match status" value="1"/>
</dbReference>
<keyword evidence="17" id="KW-1185">Reference proteome</keyword>
<feature type="transmembrane region" description="Helical" evidence="13">
    <location>
        <begin position="318"/>
        <end position="345"/>
    </location>
</feature>
<name>L8JHX8_9GAMM</name>
<comment type="similarity">
    <text evidence="3">Belongs to the sodium:solute symporter (SSF) (TC 2.A.21) family.</text>
</comment>
<feature type="transmembrane region" description="Helical" evidence="13">
    <location>
        <begin position="37"/>
        <end position="57"/>
    </location>
</feature>
<reference evidence="16 17" key="1">
    <citation type="submission" date="2012-12" db="EMBL/GenBank/DDBJ databases">
        <title>Genome Assembly of Photobacterium sp. AK15.</title>
        <authorList>
            <person name="Khatri I."/>
            <person name="Vaidya B."/>
            <person name="Srinivas T.N.R."/>
            <person name="Subramanian S."/>
            <person name="Pinnaka A."/>
        </authorList>
    </citation>
    <scope>NUCLEOTIDE SEQUENCE [LARGE SCALE GENOMIC DNA]</scope>
    <source>
        <strain evidence="16 17">AK15</strain>
    </source>
</reference>
<dbReference type="GO" id="GO:0000155">
    <property type="term" value="F:phosphorelay sensor kinase activity"/>
    <property type="evidence" value="ECO:0007669"/>
    <property type="project" value="InterPro"/>
</dbReference>
<dbReference type="CDD" id="cd10322">
    <property type="entry name" value="SLC5sbd"/>
    <property type="match status" value="1"/>
</dbReference>
<feature type="modified residue" description="4-aspartylphosphate" evidence="11">
    <location>
        <position position="1092"/>
    </location>
</feature>
<dbReference type="InterPro" id="IPR035965">
    <property type="entry name" value="PAS-like_dom_sf"/>
</dbReference>
<dbReference type="SUPFAM" id="SSF52172">
    <property type="entry name" value="CheY-like"/>
    <property type="match status" value="1"/>
</dbReference>
<dbReference type="FunFam" id="1.10.287.130:FF:000063">
    <property type="entry name" value="Hybrid sensor histidine kinase/response regulator"/>
    <property type="match status" value="1"/>
</dbReference>
<dbReference type="SUPFAM" id="SSF47384">
    <property type="entry name" value="Homodimeric domain of signal transducing histidine kinase"/>
    <property type="match status" value="1"/>
</dbReference>
<dbReference type="PROSITE" id="PS50109">
    <property type="entry name" value="HIS_KIN"/>
    <property type="match status" value="1"/>
</dbReference>
<sequence length="1162" mass="127080">MAQGWIVVPVSLAYLGLLFLIAWYGDRKPQWMAGLRPWIYSLSIAVYCTSWTFYGTVGQASQNVWSFLPIYLAPILVFTVGWRILARLILIAKREHITSIADFIAARYGKSQGVAVLVTVIAVVGILPYISLQLRAITMGLELVAPDFGKAQDLGNSDIAWLVTLALAVFTVLFGTRHIDTTEHHRGMMMAVAFESLVKLAAFLVVGVFVCGVLFELPDIKLLHQAYLLPHSPNMASLLIHTLLAMAAIICLPRQFHTTVVENKRAQDLHSARKIFPVYLLLMGLFVVPLALAGQVLLPHIAADTYVISLPLQQGADSIALLAFLGGTSAASGMVIVSTIALAIMASNDLVLPLLLRRLRISGQDFGAFSGLLLNVRRGLIVVLLLAALFFHLALDEIESLSAIGLLSFAAIAQFAPPLLGGLYWRDGNRNGVFAGLAGGSAVWVITMMGQTNMLAGTADSNLLLWLLAPPQWPLLGELSSVDWGMLLSLSVNVSLYVLVSLASRTSLSERLQAAAFVGAPLPETEDVSLYQTRVTVGELEMLAARFVGRKRVKNAFHQYAEQHQEPVMSQMQATASLIRHTERVLAGVFGASSARLVLTSALQGRNMQLEEVATIVDEASELFDFSRGLLQGAIEHISQGITVVDKQLRLVAWNHRYLEMFSFPPGLIQVGRPIADVIRHNARQGLCGPGDVEKHVAKRVAHLKRGTAHTSARTRPDGLVIEVQGNPMPGGGFVMSFTDITAFRQAEQALKEANEHLEERVRLRTQELESLNRQLVAATQQAELQASSKGRFLAAVSHDLMQPLNAARLFSSSLTEMAKDKDTIQLASHIESALGAAEDLIGDLLDVSRLESGKLQVHVHPFPVSEVLDTLNAEFSALARQQGITFEVVHSDAVIVSDPKLLRRALQNFLTNAFRYNPNGRVVLGVRRKQNDRKNLLQNLLQIEVWDNGPGIPEEKQAHIFEEFTRIEHSGADHGLGLGLAIARGISRVLDHSLSLRSWPGKGTVFSLTVKRGVLVKPLHQLQSDASLETVGQSAPLAGLRILCVDNEPDILLGMENLLVRWGCDVRLAETVAEAMAQLTDDWQPDVVLSDYHLAHNQTGLQVLQQCTLQLGNVFRGAVISADRTAETQQAVKAHGFKFISKPVKPLKLRAFLNQQVRETG</sequence>
<evidence type="ECO:0000256" key="7">
    <source>
        <dbReference type="ARBA" id="ARBA00022692"/>
    </source>
</evidence>
<feature type="transmembrane region" description="Helical" evidence="13">
    <location>
        <begin position="403"/>
        <end position="425"/>
    </location>
</feature>
<keyword evidence="9 13" id="KW-1133">Transmembrane helix</keyword>
<evidence type="ECO:0000256" key="6">
    <source>
        <dbReference type="ARBA" id="ARBA00022679"/>
    </source>
</evidence>
<keyword evidence="5 11" id="KW-0597">Phosphoprotein</keyword>
<dbReference type="Proteomes" id="UP000011134">
    <property type="component" value="Unassembled WGS sequence"/>
</dbReference>
<dbReference type="SMART" id="SM00448">
    <property type="entry name" value="REC"/>
    <property type="match status" value="1"/>
</dbReference>
<dbReference type="InterPro" id="IPR001789">
    <property type="entry name" value="Sig_transdc_resp-reg_receiver"/>
</dbReference>
<feature type="transmembrane region" description="Helical" evidence="13">
    <location>
        <begin position="432"/>
        <end position="450"/>
    </location>
</feature>
<dbReference type="Gene3D" id="1.20.1730.10">
    <property type="entry name" value="Sodium/glucose cotransporter"/>
    <property type="match status" value="1"/>
</dbReference>
<keyword evidence="8 16" id="KW-0418">Kinase</keyword>
<dbReference type="InterPro" id="IPR004358">
    <property type="entry name" value="Sig_transdc_His_kin-like_C"/>
</dbReference>
<dbReference type="Gene3D" id="3.30.450.20">
    <property type="entry name" value="PAS domain"/>
    <property type="match status" value="1"/>
</dbReference>
<dbReference type="InterPro" id="IPR000014">
    <property type="entry name" value="PAS"/>
</dbReference>
<evidence type="ECO:0000256" key="5">
    <source>
        <dbReference type="ARBA" id="ARBA00022553"/>
    </source>
</evidence>
<dbReference type="PANTHER" id="PTHR43047">
    <property type="entry name" value="TWO-COMPONENT HISTIDINE PROTEIN KINASE"/>
    <property type="match status" value="1"/>
</dbReference>
<evidence type="ECO:0000256" key="1">
    <source>
        <dbReference type="ARBA" id="ARBA00000085"/>
    </source>
</evidence>
<dbReference type="Pfam" id="PF12860">
    <property type="entry name" value="PAS_7"/>
    <property type="match status" value="1"/>
</dbReference>
<dbReference type="GO" id="GO:0005886">
    <property type="term" value="C:plasma membrane"/>
    <property type="evidence" value="ECO:0007669"/>
    <property type="project" value="TreeGrafter"/>
</dbReference>
<dbReference type="Pfam" id="PF02518">
    <property type="entry name" value="HATPase_c"/>
    <property type="match status" value="1"/>
</dbReference>
<dbReference type="Gene3D" id="3.40.50.2300">
    <property type="match status" value="1"/>
</dbReference>
<dbReference type="InterPro" id="IPR036890">
    <property type="entry name" value="HATPase_C_sf"/>
</dbReference>
<dbReference type="FunFam" id="3.30.565.10:FF:000049">
    <property type="entry name" value="Two-component sensor histidine kinase"/>
    <property type="match status" value="1"/>
</dbReference>
<dbReference type="OrthoDB" id="9764438at2"/>
<evidence type="ECO:0000256" key="3">
    <source>
        <dbReference type="ARBA" id="ARBA00006434"/>
    </source>
</evidence>
<feature type="transmembrane region" description="Helical" evidence="13">
    <location>
        <begin position="235"/>
        <end position="254"/>
    </location>
</feature>
<dbReference type="PROSITE" id="PS50110">
    <property type="entry name" value="RESPONSE_REGULATORY"/>
    <property type="match status" value="1"/>
</dbReference>
<dbReference type="Gene3D" id="3.30.565.10">
    <property type="entry name" value="Histidine kinase-like ATPase, C-terminal domain"/>
    <property type="match status" value="1"/>
</dbReference>
<feature type="domain" description="Histidine kinase" evidence="14">
    <location>
        <begin position="796"/>
        <end position="1015"/>
    </location>
</feature>
<evidence type="ECO:0000256" key="9">
    <source>
        <dbReference type="ARBA" id="ARBA00022989"/>
    </source>
</evidence>
<evidence type="ECO:0000256" key="8">
    <source>
        <dbReference type="ARBA" id="ARBA00022777"/>
    </source>
</evidence>
<dbReference type="SMART" id="SM00388">
    <property type="entry name" value="HisKA"/>
    <property type="match status" value="1"/>
</dbReference>
<evidence type="ECO:0000259" key="15">
    <source>
        <dbReference type="PROSITE" id="PS50110"/>
    </source>
</evidence>
<dbReference type="InterPro" id="IPR011006">
    <property type="entry name" value="CheY-like_superfamily"/>
</dbReference>
<accession>L8JHX8</accession>
<evidence type="ECO:0000256" key="12">
    <source>
        <dbReference type="SAM" id="Coils"/>
    </source>
</evidence>
<dbReference type="InterPro" id="IPR001734">
    <property type="entry name" value="Na/solute_symporter"/>
</dbReference>
<evidence type="ECO:0000313" key="16">
    <source>
        <dbReference type="EMBL" id="ELR67052.1"/>
    </source>
</evidence>
<dbReference type="InterPro" id="IPR003594">
    <property type="entry name" value="HATPase_dom"/>
</dbReference>
<feature type="transmembrane region" description="Helical" evidence="13">
    <location>
        <begin position="69"/>
        <end position="92"/>
    </location>
</feature>
<dbReference type="AlphaFoldDB" id="L8JHX8"/>
<dbReference type="Gene3D" id="1.10.287.130">
    <property type="match status" value="1"/>
</dbReference>
<dbReference type="CDD" id="cd00075">
    <property type="entry name" value="HATPase"/>
    <property type="match status" value="1"/>
</dbReference>
<dbReference type="PROSITE" id="PS50283">
    <property type="entry name" value="NA_SOLUT_SYMP_3"/>
    <property type="match status" value="1"/>
</dbReference>
<dbReference type="PANTHER" id="PTHR43047:SF9">
    <property type="entry name" value="HISTIDINE KINASE"/>
    <property type="match status" value="1"/>
</dbReference>
<proteinExistence type="inferred from homology"/>
<keyword evidence="12" id="KW-0175">Coiled coil</keyword>
<comment type="catalytic activity">
    <reaction evidence="1">
        <text>ATP + protein L-histidine = ADP + protein N-phospho-L-histidine.</text>
        <dbReference type="EC" id="2.7.13.3"/>
    </reaction>
</comment>
<evidence type="ECO:0000259" key="14">
    <source>
        <dbReference type="PROSITE" id="PS50109"/>
    </source>
</evidence>
<keyword evidence="7 13" id="KW-0812">Transmembrane</keyword>
<organism evidence="16 17">
    <name type="scientific">Photobacterium marinum</name>
    <dbReference type="NCBI Taxonomy" id="1056511"/>
    <lineage>
        <taxon>Bacteria</taxon>
        <taxon>Pseudomonadati</taxon>
        <taxon>Pseudomonadota</taxon>
        <taxon>Gammaproteobacteria</taxon>
        <taxon>Vibrionales</taxon>
        <taxon>Vibrionaceae</taxon>
        <taxon>Photobacterium</taxon>
    </lineage>
</organism>
<evidence type="ECO:0000256" key="11">
    <source>
        <dbReference type="PROSITE-ProRule" id="PRU00169"/>
    </source>
</evidence>
<dbReference type="Pfam" id="PF00512">
    <property type="entry name" value="HisKA"/>
    <property type="match status" value="1"/>
</dbReference>